<sequence length="199" mass="21499">MLIAIIVACEIGFWVVLAAGLLARYPLRLRRTGAALLLCVPLVDLVLLAATTLDLRNGATAGTGHGLAAAYLGYSVAFGHGMVRWADERFAHRFAGGPPPRGRPKHGRARTRYEWREFGKAAVATAVACGLLLAMIVLVGDAERTRALTGWIGRLGMVLAIWSIWPISHTLWPARPRESHAGPKEPGASPPHARHSPRR</sequence>
<evidence type="ECO:0000313" key="4">
    <source>
        <dbReference type="Proteomes" id="UP000316706"/>
    </source>
</evidence>
<dbReference type="RefSeq" id="WP_141969612.1">
    <property type="nucleotide sequence ID" value="NZ_VFPO01000001.1"/>
</dbReference>
<keyword evidence="2" id="KW-0472">Membrane</keyword>
<accession>A0A543IFW1</accession>
<feature type="transmembrane region" description="Helical" evidence="2">
    <location>
        <begin position="118"/>
        <end position="139"/>
    </location>
</feature>
<proteinExistence type="predicted"/>
<gene>
    <name evidence="3" type="ORF">FHX41_3143</name>
</gene>
<protein>
    <recommendedName>
        <fullName evidence="5">Membrane protein YmcC</fullName>
    </recommendedName>
</protein>
<keyword evidence="2" id="KW-1133">Transmembrane helix</keyword>
<keyword evidence="4" id="KW-1185">Reference proteome</keyword>
<organism evidence="3 4">
    <name type="scientific">Actinomadura hallensis</name>
    <dbReference type="NCBI Taxonomy" id="337895"/>
    <lineage>
        <taxon>Bacteria</taxon>
        <taxon>Bacillati</taxon>
        <taxon>Actinomycetota</taxon>
        <taxon>Actinomycetes</taxon>
        <taxon>Streptosporangiales</taxon>
        <taxon>Thermomonosporaceae</taxon>
        <taxon>Actinomadura</taxon>
    </lineage>
</organism>
<name>A0A543IFW1_9ACTN</name>
<keyword evidence="2" id="KW-0812">Transmembrane</keyword>
<evidence type="ECO:0008006" key="5">
    <source>
        <dbReference type="Google" id="ProtNLM"/>
    </source>
</evidence>
<evidence type="ECO:0000256" key="2">
    <source>
        <dbReference type="SAM" id="Phobius"/>
    </source>
</evidence>
<evidence type="ECO:0000313" key="3">
    <source>
        <dbReference type="EMBL" id="TQM69449.1"/>
    </source>
</evidence>
<reference evidence="3 4" key="1">
    <citation type="submission" date="2019-06" db="EMBL/GenBank/DDBJ databases">
        <title>Sequencing the genomes of 1000 actinobacteria strains.</title>
        <authorList>
            <person name="Klenk H.-P."/>
        </authorList>
    </citation>
    <scope>NUCLEOTIDE SEQUENCE [LARGE SCALE GENOMIC DNA]</scope>
    <source>
        <strain evidence="3 4">DSM 45043</strain>
    </source>
</reference>
<feature type="transmembrane region" description="Helical" evidence="2">
    <location>
        <begin position="34"/>
        <end position="53"/>
    </location>
</feature>
<dbReference type="Proteomes" id="UP000316706">
    <property type="component" value="Unassembled WGS sequence"/>
</dbReference>
<feature type="region of interest" description="Disordered" evidence="1">
    <location>
        <begin position="176"/>
        <end position="199"/>
    </location>
</feature>
<dbReference type="AlphaFoldDB" id="A0A543IFW1"/>
<dbReference type="EMBL" id="VFPO01000001">
    <property type="protein sequence ID" value="TQM69449.1"/>
    <property type="molecule type" value="Genomic_DNA"/>
</dbReference>
<comment type="caution">
    <text evidence="3">The sequence shown here is derived from an EMBL/GenBank/DDBJ whole genome shotgun (WGS) entry which is preliminary data.</text>
</comment>
<dbReference type="OrthoDB" id="2082317at2"/>
<feature type="transmembrane region" description="Helical" evidence="2">
    <location>
        <begin position="151"/>
        <end position="172"/>
    </location>
</feature>
<evidence type="ECO:0000256" key="1">
    <source>
        <dbReference type="SAM" id="MobiDB-lite"/>
    </source>
</evidence>